<dbReference type="Gene3D" id="1.10.10.10">
    <property type="entry name" value="Winged helix-like DNA-binding domain superfamily/Winged helix DNA-binding domain"/>
    <property type="match status" value="1"/>
</dbReference>
<keyword evidence="3" id="KW-0804">Transcription</keyword>
<dbReference type="Proteomes" id="UP000284407">
    <property type="component" value="Unassembled WGS sequence"/>
</dbReference>
<sequence length="163" mass="18655">MVSSLSEPVNPCYIIIMKWNDLHKESCPVARGLSVVGDRWTMLVLRDCFLGIRRFEQMQERLGITRHVLADRLRKLEAAGVLQREAYQQRPLRHEYRLTDRGKALYPLLVTLIEWANEHVPTEGVPSVQLFSRETGDPIAPMLVDANSGKKISYRNVKAVAEN</sequence>
<evidence type="ECO:0000256" key="3">
    <source>
        <dbReference type="ARBA" id="ARBA00023163"/>
    </source>
</evidence>
<evidence type="ECO:0000256" key="2">
    <source>
        <dbReference type="ARBA" id="ARBA00023125"/>
    </source>
</evidence>
<dbReference type="AlphaFoldDB" id="A0A420DRP8"/>
<dbReference type="PROSITE" id="PS51118">
    <property type="entry name" value="HTH_HXLR"/>
    <property type="match status" value="1"/>
</dbReference>
<evidence type="ECO:0000256" key="1">
    <source>
        <dbReference type="ARBA" id="ARBA00023015"/>
    </source>
</evidence>
<comment type="caution">
    <text evidence="5">The sequence shown here is derived from an EMBL/GenBank/DDBJ whole genome shotgun (WGS) entry which is preliminary data.</text>
</comment>
<accession>A0A420DRP8</accession>
<gene>
    <name evidence="5" type="ORF">C8N30_1393</name>
</gene>
<protein>
    <submittedName>
        <fullName evidence="5">HxlR family transcriptional regulator</fullName>
    </submittedName>
</protein>
<reference evidence="5 6" key="1">
    <citation type="submission" date="2018-09" db="EMBL/GenBank/DDBJ databases">
        <title>Genomic Encyclopedia of Archaeal and Bacterial Type Strains, Phase II (KMG-II): from individual species to whole genera.</title>
        <authorList>
            <person name="Goeker M."/>
        </authorList>
    </citation>
    <scope>NUCLEOTIDE SEQUENCE [LARGE SCALE GENOMIC DNA]</scope>
    <source>
        <strain evidence="5 6">DSM 11458</strain>
    </source>
</reference>
<evidence type="ECO:0000259" key="4">
    <source>
        <dbReference type="PROSITE" id="PS51118"/>
    </source>
</evidence>
<dbReference type="InterPro" id="IPR002577">
    <property type="entry name" value="HTH_HxlR"/>
</dbReference>
<dbReference type="Pfam" id="PF01638">
    <property type="entry name" value="HxlR"/>
    <property type="match status" value="1"/>
</dbReference>
<proteinExistence type="predicted"/>
<dbReference type="InterPro" id="IPR036388">
    <property type="entry name" value="WH-like_DNA-bd_sf"/>
</dbReference>
<dbReference type="PANTHER" id="PTHR33204">
    <property type="entry name" value="TRANSCRIPTIONAL REGULATOR, MARR FAMILY"/>
    <property type="match status" value="1"/>
</dbReference>
<keyword evidence="2" id="KW-0238">DNA-binding</keyword>
<name>A0A420DRP8_9RHOB</name>
<dbReference type="GO" id="GO:0003677">
    <property type="term" value="F:DNA binding"/>
    <property type="evidence" value="ECO:0007669"/>
    <property type="project" value="UniProtKB-KW"/>
</dbReference>
<dbReference type="STRING" id="1443111.Z949_3408"/>
<keyword evidence="1" id="KW-0805">Transcription regulation</keyword>
<dbReference type="SUPFAM" id="SSF46785">
    <property type="entry name" value="Winged helix' DNA-binding domain"/>
    <property type="match status" value="1"/>
</dbReference>
<evidence type="ECO:0000313" key="5">
    <source>
        <dbReference type="EMBL" id="RKE96823.1"/>
    </source>
</evidence>
<organism evidence="5 6">
    <name type="scientific">Sulfitobacter guttiformis</name>
    <dbReference type="NCBI Taxonomy" id="74349"/>
    <lineage>
        <taxon>Bacteria</taxon>
        <taxon>Pseudomonadati</taxon>
        <taxon>Pseudomonadota</taxon>
        <taxon>Alphaproteobacteria</taxon>
        <taxon>Rhodobacterales</taxon>
        <taxon>Roseobacteraceae</taxon>
        <taxon>Sulfitobacter</taxon>
    </lineage>
</organism>
<dbReference type="InterPro" id="IPR036390">
    <property type="entry name" value="WH_DNA-bd_sf"/>
</dbReference>
<evidence type="ECO:0000313" key="6">
    <source>
        <dbReference type="Proteomes" id="UP000284407"/>
    </source>
</evidence>
<keyword evidence="6" id="KW-1185">Reference proteome</keyword>
<feature type="domain" description="HTH hxlR-type" evidence="4">
    <location>
        <begin position="27"/>
        <end position="124"/>
    </location>
</feature>
<dbReference type="EMBL" id="RAQK01000001">
    <property type="protein sequence ID" value="RKE96823.1"/>
    <property type="molecule type" value="Genomic_DNA"/>
</dbReference>
<dbReference type="PANTHER" id="PTHR33204:SF36">
    <property type="entry name" value="TRANSCRIPTIONAL REGULATORY PROTEIN"/>
    <property type="match status" value="1"/>
</dbReference>